<reference evidence="1" key="1">
    <citation type="submission" date="2021-10" db="EMBL/GenBank/DDBJ databases">
        <title>Novel species in genus Arthrobacter.</title>
        <authorList>
            <person name="Liu Y."/>
        </authorList>
    </citation>
    <scope>NUCLEOTIDE SEQUENCE</scope>
    <source>
        <strain evidence="1">Zg-Y809</strain>
    </source>
</reference>
<sequence length="379" mass="39512">MPTITTAQFPVLQPDSGIVSGAAYLPALPANVLWGRLPSRGDAPVLTVAPGQTIVVDTISHEGMMSDQGSDPMGYFRHHGVPAEQILSDTVDVAGRVARSDADGPHIVTGPIAVAGALPGDLLAVRIDKLSMRVPYGVISTRHAKGVLSGDSSMDGTYSQFCSVEERSGSWCGTMPLHPEAGAERAAFPLAPFLGIMGVAVDSDIRAHSVPPGLHGGNIDIKLLTEGATLYLPVQVPEALFYIGDPHYAQGNGEVALTALEAPLRATLTVQLVPAAEISSVLGGVAGPFATAGDLLVPTGLDEDLNVALRHCVTNGIELLTGLFGMERRLAYLYLSAAADFQISQAVDQVRGVHGQIRVSDFPALSRTPLGRTLLGPLA</sequence>
<gene>
    <name evidence="1" type="ORF">LJ751_13690</name>
</gene>
<dbReference type="AlphaFoldDB" id="A0A9X1M3J6"/>
<accession>A0A9X1M3J6</accession>
<dbReference type="Gene3D" id="3.10.28.20">
    <property type="entry name" value="Acetamidase/Formamidase-like domains"/>
    <property type="match status" value="1"/>
</dbReference>
<dbReference type="SUPFAM" id="SSF141130">
    <property type="entry name" value="Acetamidase/Formamidase-like"/>
    <property type="match status" value="1"/>
</dbReference>
<evidence type="ECO:0000313" key="2">
    <source>
        <dbReference type="Proteomes" id="UP001139264"/>
    </source>
</evidence>
<proteinExistence type="predicted"/>
<comment type="caution">
    <text evidence="1">The sequence shown here is derived from an EMBL/GenBank/DDBJ whole genome shotgun (WGS) entry which is preliminary data.</text>
</comment>
<dbReference type="PANTHER" id="PTHR31891:SF1">
    <property type="entry name" value="FORMAMIDASE C869.04-RELATED"/>
    <property type="match status" value="1"/>
</dbReference>
<dbReference type="InterPro" id="IPR004304">
    <property type="entry name" value="FmdA_AmdA"/>
</dbReference>
<evidence type="ECO:0000313" key="1">
    <source>
        <dbReference type="EMBL" id="MCC3270391.1"/>
    </source>
</evidence>
<organism evidence="1 2">
    <name type="scientific">Arthrobacter gengyunqii</name>
    <dbReference type="NCBI Taxonomy" id="2886940"/>
    <lineage>
        <taxon>Bacteria</taxon>
        <taxon>Bacillati</taxon>
        <taxon>Actinomycetota</taxon>
        <taxon>Actinomycetes</taxon>
        <taxon>Micrococcales</taxon>
        <taxon>Micrococcaceae</taxon>
        <taxon>Arthrobacter</taxon>
    </lineage>
</organism>
<dbReference type="Pfam" id="PF03069">
    <property type="entry name" value="FmdA_AmdA"/>
    <property type="match status" value="1"/>
</dbReference>
<name>A0A9X1M3J6_9MICC</name>
<dbReference type="GO" id="GO:0016811">
    <property type="term" value="F:hydrolase activity, acting on carbon-nitrogen (but not peptide) bonds, in linear amides"/>
    <property type="evidence" value="ECO:0007669"/>
    <property type="project" value="InterPro"/>
</dbReference>
<dbReference type="Proteomes" id="UP001139264">
    <property type="component" value="Unassembled WGS sequence"/>
</dbReference>
<protein>
    <submittedName>
        <fullName evidence="1">Acetamidase/formamidase family protein</fullName>
    </submittedName>
</protein>
<dbReference type="Gene3D" id="2.60.120.580">
    <property type="entry name" value="Acetamidase/Formamidase-like domains"/>
    <property type="match status" value="2"/>
</dbReference>
<dbReference type="PANTHER" id="PTHR31891">
    <property type="entry name" value="FORMAMIDASE C869.04-RELATED"/>
    <property type="match status" value="1"/>
</dbReference>
<dbReference type="EMBL" id="JAJFZP010000011">
    <property type="protein sequence ID" value="MCC3270391.1"/>
    <property type="molecule type" value="Genomic_DNA"/>
</dbReference>